<dbReference type="AlphaFoldDB" id="A0A9D5JVX5"/>
<sequence length="177" mass="19785">MKTPGNWLRNHQGMTLLEVMVTLGVLSGVLAATLTMYSNTYKNIRTREALIDAIHDIDLIMTTIGDDIRQAQEFLPSYHDDELGGTTVAAMKIFMPDARSGEEAIVVYSLDTDQADRLVRSLRRQDHVTSVELSSRIQTLQVIPKTDRLIQVDVTVEGFVDAKRSTVQASSVYAMRK</sequence>
<dbReference type="PROSITE" id="PS00409">
    <property type="entry name" value="PROKAR_NTER_METHYL"/>
    <property type="match status" value="1"/>
</dbReference>
<dbReference type="Pfam" id="PF07963">
    <property type="entry name" value="N_methyl"/>
    <property type="match status" value="1"/>
</dbReference>
<comment type="caution">
    <text evidence="1">The sequence shown here is derived from an EMBL/GenBank/DDBJ whole genome shotgun (WGS) entry which is preliminary data.</text>
</comment>
<reference evidence="1" key="1">
    <citation type="submission" date="2019-11" db="EMBL/GenBank/DDBJ databases">
        <title>Microbial mats filling the niche in hypersaline microbial mats.</title>
        <authorList>
            <person name="Wong H.L."/>
            <person name="Macleod F.I."/>
            <person name="White R.A. III"/>
            <person name="Burns B.P."/>
        </authorList>
    </citation>
    <scope>NUCLEOTIDE SEQUENCE</scope>
    <source>
        <strain evidence="1">Rbin_158</strain>
    </source>
</reference>
<evidence type="ECO:0000313" key="1">
    <source>
        <dbReference type="EMBL" id="MBD3325269.1"/>
    </source>
</evidence>
<protein>
    <submittedName>
        <fullName evidence="1">Prepilin-type N-terminal cleavage/methylation domain-containing protein</fullName>
    </submittedName>
</protein>
<name>A0A9D5JVX5_9BACT</name>
<dbReference type="InterPro" id="IPR012902">
    <property type="entry name" value="N_methyl_site"/>
</dbReference>
<proteinExistence type="predicted"/>
<gene>
    <name evidence="1" type="ORF">GF339_11835</name>
</gene>
<accession>A0A9D5JVX5</accession>
<evidence type="ECO:0000313" key="2">
    <source>
        <dbReference type="Proteomes" id="UP000649604"/>
    </source>
</evidence>
<dbReference type="Proteomes" id="UP000649604">
    <property type="component" value="Unassembled WGS sequence"/>
</dbReference>
<dbReference type="NCBIfam" id="TIGR02532">
    <property type="entry name" value="IV_pilin_GFxxxE"/>
    <property type="match status" value="1"/>
</dbReference>
<organism evidence="1 2">
    <name type="scientific">candidate division KSB3 bacterium</name>
    <dbReference type="NCBI Taxonomy" id="2044937"/>
    <lineage>
        <taxon>Bacteria</taxon>
        <taxon>candidate division KSB3</taxon>
    </lineage>
</organism>
<dbReference type="EMBL" id="WJJP01000387">
    <property type="protein sequence ID" value="MBD3325269.1"/>
    <property type="molecule type" value="Genomic_DNA"/>
</dbReference>